<keyword evidence="1" id="KW-0812">Transmembrane</keyword>
<sequence>MRKINWTLLFLAFLATASILSYGIAVAERSILIAIIATIVLYASFKGAAIYRKRKPVT</sequence>
<dbReference type="AlphaFoldDB" id="A0A7T6Z7M5"/>
<reference evidence="2 3" key="1">
    <citation type="submission" date="2020-06" db="EMBL/GenBank/DDBJ databases">
        <title>Genomic analysis of Salicibibacter sp. NKC5-3.</title>
        <authorList>
            <person name="Oh Y.J."/>
        </authorList>
    </citation>
    <scope>NUCLEOTIDE SEQUENCE [LARGE SCALE GENOMIC DNA]</scope>
    <source>
        <strain evidence="2 3">NKC5-3</strain>
    </source>
</reference>
<evidence type="ECO:0000313" key="2">
    <source>
        <dbReference type="EMBL" id="QQK78353.1"/>
    </source>
</evidence>
<keyword evidence="3" id="KW-1185">Reference proteome</keyword>
<proteinExistence type="predicted"/>
<gene>
    <name evidence="2" type="ORF">HUG15_15215</name>
</gene>
<name>A0A7T6Z7M5_9BACI</name>
<evidence type="ECO:0000313" key="3">
    <source>
        <dbReference type="Proteomes" id="UP000595823"/>
    </source>
</evidence>
<keyword evidence="1" id="KW-0472">Membrane</keyword>
<dbReference type="KEGG" id="scia:HUG15_15215"/>
<dbReference type="EMBL" id="CP054705">
    <property type="protein sequence ID" value="QQK78353.1"/>
    <property type="molecule type" value="Genomic_DNA"/>
</dbReference>
<organism evidence="2 3">
    <name type="scientific">Salicibibacter cibarius</name>
    <dbReference type="NCBI Taxonomy" id="2743000"/>
    <lineage>
        <taxon>Bacteria</taxon>
        <taxon>Bacillati</taxon>
        <taxon>Bacillota</taxon>
        <taxon>Bacilli</taxon>
        <taxon>Bacillales</taxon>
        <taxon>Bacillaceae</taxon>
        <taxon>Salicibibacter</taxon>
    </lineage>
</organism>
<dbReference type="Proteomes" id="UP000595823">
    <property type="component" value="Chromosome"/>
</dbReference>
<accession>A0A7T6Z7M5</accession>
<protein>
    <submittedName>
        <fullName evidence="2">DUF5325 family protein</fullName>
    </submittedName>
</protein>
<dbReference type="RefSeq" id="WP_200129006.1">
    <property type="nucleotide sequence ID" value="NZ_CP054705.1"/>
</dbReference>
<dbReference type="InterPro" id="IPR035211">
    <property type="entry name" value="DUF5325"/>
</dbReference>
<feature type="transmembrane region" description="Helical" evidence="1">
    <location>
        <begin position="31"/>
        <end position="51"/>
    </location>
</feature>
<keyword evidence="1" id="KW-1133">Transmembrane helix</keyword>
<evidence type="ECO:0000256" key="1">
    <source>
        <dbReference type="SAM" id="Phobius"/>
    </source>
</evidence>
<dbReference type="Pfam" id="PF17259">
    <property type="entry name" value="DUF5325"/>
    <property type="match status" value="1"/>
</dbReference>